<evidence type="ECO:0000313" key="2">
    <source>
        <dbReference type="EMBL" id="KAG2642222.1"/>
    </source>
</evidence>
<proteinExistence type="predicted"/>
<protein>
    <submittedName>
        <fullName evidence="2">Uncharacterized protein</fullName>
    </submittedName>
</protein>
<feature type="region of interest" description="Disordered" evidence="1">
    <location>
        <begin position="1"/>
        <end position="120"/>
    </location>
</feature>
<dbReference type="Proteomes" id="UP000823388">
    <property type="component" value="Chromosome 2K"/>
</dbReference>
<keyword evidence="3" id="KW-1185">Reference proteome</keyword>
<dbReference type="AlphaFoldDB" id="A0A8T0W1J9"/>
<feature type="compositionally biased region" description="Pro residues" evidence="1">
    <location>
        <begin position="14"/>
        <end position="26"/>
    </location>
</feature>
<reference evidence="2" key="1">
    <citation type="submission" date="2020-05" db="EMBL/GenBank/DDBJ databases">
        <title>WGS assembly of Panicum virgatum.</title>
        <authorList>
            <person name="Lovell J.T."/>
            <person name="Jenkins J."/>
            <person name="Shu S."/>
            <person name="Juenger T.E."/>
            <person name="Schmutz J."/>
        </authorList>
    </citation>
    <scope>NUCLEOTIDE SEQUENCE</scope>
    <source>
        <strain evidence="2">AP13</strain>
    </source>
</reference>
<name>A0A8T0W1J9_PANVG</name>
<comment type="caution">
    <text evidence="2">The sequence shown here is derived from an EMBL/GenBank/DDBJ whole genome shotgun (WGS) entry which is preliminary data.</text>
</comment>
<feature type="compositionally biased region" description="Polar residues" evidence="1">
    <location>
        <begin position="109"/>
        <end position="120"/>
    </location>
</feature>
<evidence type="ECO:0000256" key="1">
    <source>
        <dbReference type="SAM" id="MobiDB-lite"/>
    </source>
</evidence>
<feature type="compositionally biased region" description="Pro residues" evidence="1">
    <location>
        <begin position="39"/>
        <end position="49"/>
    </location>
</feature>
<evidence type="ECO:0000313" key="3">
    <source>
        <dbReference type="Proteomes" id="UP000823388"/>
    </source>
</evidence>
<dbReference type="EMBL" id="CM029039">
    <property type="protein sequence ID" value="KAG2642222.1"/>
    <property type="molecule type" value="Genomic_DNA"/>
</dbReference>
<organism evidence="2 3">
    <name type="scientific">Panicum virgatum</name>
    <name type="common">Blackwell switchgrass</name>
    <dbReference type="NCBI Taxonomy" id="38727"/>
    <lineage>
        <taxon>Eukaryota</taxon>
        <taxon>Viridiplantae</taxon>
        <taxon>Streptophyta</taxon>
        <taxon>Embryophyta</taxon>
        <taxon>Tracheophyta</taxon>
        <taxon>Spermatophyta</taxon>
        <taxon>Magnoliopsida</taxon>
        <taxon>Liliopsida</taxon>
        <taxon>Poales</taxon>
        <taxon>Poaceae</taxon>
        <taxon>PACMAD clade</taxon>
        <taxon>Panicoideae</taxon>
        <taxon>Panicodae</taxon>
        <taxon>Paniceae</taxon>
        <taxon>Panicinae</taxon>
        <taxon>Panicum</taxon>
        <taxon>Panicum sect. Hiantes</taxon>
    </lineage>
</organism>
<feature type="compositionally biased region" description="Polar residues" evidence="1">
    <location>
        <begin position="1"/>
        <end position="13"/>
    </location>
</feature>
<sequence length="120" mass="12707">MFSFSKKAQSLTFPSPPPPPPPPPTPTDGRGSAATRVRPCPPPAVPTQPPCASQRGANRAAFLPQQEVRPHLARLSPPIPCFTTTDAGSPPRGREPSTAWTRLLPPDSAPTTQSSCPKPR</sequence>
<accession>A0A8T0W1J9</accession>
<gene>
    <name evidence="2" type="ORF">PVAP13_2KG280432</name>
</gene>